<evidence type="ECO:0000256" key="2">
    <source>
        <dbReference type="ARBA" id="ARBA00023125"/>
    </source>
</evidence>
<evidence type="ECO:0000259" key="4">
    <source>
        <dbReference type="PROSITE" id="PS50949"/>
    </source>
</evidence>
<dbReference type="Gene3D" id="1.20.120.530">
    <property type="entry name" value="GntR ligand-binding domain-like"/>
    <property type="match status" value="1"/>
</dbReference>
<dbReference type="InterPro" id="IPR036390">
    <property type="entry name" value="WH_DNA-bd_sf"/>
</dbReference>
<keyword evidence="2" id="KW-0238">DNA-binding</keyword>
<dbReference type="InterPro" id="IPR000524">
    <property type="entry name" value="Tscrpt_reg_HTH_GntR"/>
</dbReference>
<dbReference type="Pfam" id="PF00392">
    <property type="entry name" value="GntR"/>
    <property type="match status" value="1"/>
</dbReference>
<dbReference type="InterPro" id="IPR036388">
    <property type="entry name" value="WH-like_DNA-bd_sf"/>
</dbReference>
<dbReference type="InterPro" id="IPR011711">
    <property type="entry name" value="GntR_C"/>
</dbReference>
<comment type="caution">
    <text evidence="5">The sequence shown here is derived from an EMBL/GenBank/DDBJ whole genome shotgun (WGS) entry which is preliminary data.</text>
</comment>
<protein>
    <submittedName>
        <fullName evidence="5">FadR/GntR family transcriptional regulator</fullName>
    </submittedName>
</protein>
<dbReference type="SUPFAM" id="SSF46785">
    <property type="entry name" value="Winged helix' DNA-binding domain"/>
    <property type="match status" value="1"/>
</dbReference>
<dbReference type="Proteomes" id="UP001454086">
    <property type="component" value="Unassembled WGS sequence"/>
</dbReference>
<accession>A0ABV1D6B8</accession>
<dbReference type="PROSITE" id="PS50949">
    <property type="entry name" value="HTH_GNTR"/>
    <property type="match status" value="1"/>
</dbReference>
<evidence type="ECO:0000256" key="3">
    <source>
        <dbReference type="ARBA" id="ARBA00023163"/>
    </source>
</evidence>
<keyword evidence="6" id="KW-1185">Reference proteome</keyword>
<dbReference type="Pfam" id="PF07729">
    <property type="entry name" value="FCD"/>
    <property type="match status" value="1"/>
</dbReference>
<sequence length="226" mass="25918">MKKLENLKKQSIPDQVFDLIKGYIDSGRFQAGDKIPSENELCKQLGVSRPSIKTALSRLQDMGLLEARVGDGTYVKECTAYDFLEHASKAMLHAKDIQEISELRRAIEMESVRLAVVKADDNDLTHLEETALTLLKAIKEKPGHTMEEDYQFHLQLCRCAHNRYLLMMYELIGGLVRNHIDLFVEQYVRDQNGSSPFPDAHWELYMAVRQKETEKACAILMDMLKV</sequence>
<evidence type="ECO:0000256" key="1">
    <source>
        <dbReference type="ARBA" id="ARBA00023015"/>
    </source>
</evidence>
<dbReference type="SUPFAM" id="SSF48008">
    <property type="entry name" value="GntR ligand-binding domain-like"/>
    <property type="match status" value="1"/>
</dbReference>
<gene>
    <name evidence="5" type="ORF">WMQ36_13275</name>
</gene>
<evidence type="ECO:0000313" key="6">
    <source>
        <dbReference type="Proteomes" id="UP001454086"/>
    </source>
</evidence>
<name>A0ABV1D6B8_9FIRM</name>
<dbReference type="PANTHER" id="PTHR43537">
    <property type="entry name" value="TRANSCRIPTIONAL REGULATOR, GNTR FAMILY"/>
    <property type="match status" value="1"/>
</dbReference>
<evidence type="ECO:0000313" key="5">
    <source>
        <dbReference type="EMBL" id="MEQ2425947.1"/>
    </source>
</evidence>
<dbReference type="RefSeq" id="WP_025484176.1">
    <property type="nucleotide sequence ID" value="NZ_JAJFDX010000006.1"/>
</dbReference>
<dbReference type="PANTHER" id="PTHR43537:SF5">
    <property type="entry name" value="UXU OPERON TRANSCRIPTIONAL REGULATOR"/>
    <property type="match status" value="1"/>
</dbReference>
<proteinExistence type="predicted"/>
<organism evidence="5 6">
    <name type="scientific">Enterocloster hominis</name>
    <name type="common">ex Hitch et al. 2024</name>
    <dbReference type="NCBI Taxonomy" id="1917870"/>
    <lineage>
        <taxon>Bacteria</taxon>
        <taxon>Bacillati</taxon>
        <taxon>Bacillota</taxon>
        <taxon>Clostridia</taxon>
        <taxon>Lachnospirales</taxon>
        <taxon>Lachnospiraceae</taxon>
        <taxon>Enterocloster</taxon>
    </lineage>
</organism>
<dbReference type="SMART" id="SM00895">
    <property type="entry name" value="FCD"/>
    <property type="match status" value="1"/>
</dbReference>
<dbReference type="PRINTS" id="PR00035">
    <property type="entry name" value="HTHGNTR"/>
</dbReference>
<dbReference type="CDD" id="cd07377">
    <property type="entry name" value="WHTH_GntR"/>
    <property type="match status" value="1"/>
</dbReference>
<dbReference type="EMBL" id="JBBMFM010000046">
    <property type="protein sequence ID" value="MEQ2425947.1"/>
    <property type="molecule type" value="Genomic_DNA"/>
</dbReference>
<dbReference type="SMART" id="SM00345">
    <property type="entry name" value="HTH_GNTR"/>
    <property type="match status" value="1"/>
</dbReference>
<feature type="domain" description="HTH gntR-type" evidence="4">
    <location>
        <begin position="10"/>
        <end position="78"/>
    </location>
</feature>
<reference evidence="5 6" key="1">
    <citation type="submission" date="2024-03" db="EMBL/GenBank/DDBJ databases">
        <title>Human intestinal bacterial collection.</title>
        <authorList>
            <person name="Pauvert C."/>
            <person name="Hitch T.C.A."/>
            <person name="Clavel T."/>
        </authorList>
    </citation>
    <scope>NUCLEOTIDE SEQUENCE [LARGE SCALE GENOMIC DNA]</scope>
    <source>
        <strain evidence="5 6">CLA-SR-H021</strain>
    </source>
</reference>
<dbReference type="Gene3D" id="1.10.10.10">
    <property type="entry name" value="Winged helix-like DNA-binding domain superfamily/Winged helix DNA-binding domain"/>
    <property type="match status" value="1"/>
</dbReference>
<dbReference type="InterPro" id="IPR008920">
    <property type="entry name" value="TF_FadR/GntR_C"/>
</dbReference>
<keyword evidence="1" id="KW-0805">Transcription regulation</keyword>
<keyword evidence="3" id="KW-0804">Transcription</keyword>